<sequence>MSNAVLDGSSVTDSAENSSTEDEEWTKMKSMITDQLDNVTANLDDLRRNGCLESIAFQIERGDRCPSARLISWYLAMLEVEYCSRKEVSKKLNHMFKTHTSSKNKSFVLETHISRSGRPLDACDYRLTISRLEGKTELSVVERQELWLAKKNIRNEDALARKKKEEEMTRAQSAPNLSRSKQSYRTRSHESSVVLAVANGRAPTEKKVKSSRASMSDGRKPPPPATKRASIPDPTRSLSNITNNTMRDTRVKNLRTKKKRPPISDIFSMNSDGKKY</sequence>
<feature type="region of interest" description="Disordered" evidence="1">
    <location>
        <begin position="1"/>
        <end position="25"/>
    </location>
</feature>
<evidence type="ECO:0000313" key="3">
    <source>
        <dbReference type="Proteomes" id="UP001516023"/>
    </source>
</evidence>
<dbReference type="AlphaFoldDB" id="A0ABD3Q790"/>
<evidence type="ECO:0000256" key="1">
    <source>
        <dbReference type="SAM" id="MobiDB-lite"/>
    </source>
</evidence>
<protein>
    <submittedName>
        <fullName evidence="2">Uncharacterized protein</fullName>
    </submittedName>
</protein>
<organism evidence="2 3">
    <name type="scientific">Cyclotella cryptica</name>
    <dbReference type="NCBI Taxonomy" id="29204"/>
    <lineage>
        <taxon>Eukaryota</taxon>
        <taxon>Sar</taxon>
        <taxon>Stramenopiles</taxon>
        <taxon>Ochrophyta</taxon>
        <taxon>Bacillariophyta</taxon>
        <taxon>Coscinodiscophyceae</taxon>
        <taxon>Thalassiosirophycidae</taxon>
        <taxon>Stephanodiscales</taxon>
        <taxon>Stephanodiscaceae</taxon>
        <taxon>Cyclotella</taxon>
    </lineage>
</organism>
<feature type="compositionally biased region" description="Polar residues" evidence="1">
    <location>
        <begin position="267"/>
        <end position="276"/>
    </location>
</feature>
<proteinExistence type="predicted"/>
<feature type="compositionally biased region" description="Polar residues" evidence="1">
    <location>
        <begin position="1"/>
        <end position="18"/>
    </location>
</feature>
<comment type="caution">
    <text evidence="2">The sequence shown here is derived from an EMBL/GenBank/DDBJ whole genome shotgun (WGS) entry which is preliminary data.</text>
</comment>
<feature type="compositionally biased region" description="Basic and acidic residues" evidence="1">
    <location>
        <begin position="160"/>
        <end position="169"/>
    </location>
</feature>
<feature type="compositionally biased region" description="Polar residues" evidence="1">
    <location>
        <begin position="170"/>
        <end position="185"/>
    </location>
</feature>
<evidence type="ECO:0000313" key="2">
    <source>
        <dbReference type="EMBL" id="KAL3794025.1"/>
    </source>
</evidence>
<feature type="region of interest" description="Disordered" evidence="1">
    <location>
        <begin position="160"/>
        <end position="276"/>
    </location>
</feature>
<accession>A0ABD3Q790</accession>
<gene>
    <name evidence="2" type="ORF">HJC23_008913</name>
</gene>
<dbReference type="EMBL" id="JABMIG020000084">
    <property type="protein sequence ID" value="KAL3794025.1"/>
    <property type="molecule type" value="Genomic_DNA"/>
</dbReference>
<reference evidence="2 3" key="1">
    <citation type="journal article" date="2020" name="G3 (Bethesda)">
        <title>Improved Reference Genome for Cyclotella cryptica CCMP332, a Model for Cell Wall Morphogenesis, Salinity Adaptation, and Lipid Production in Diatoms (Bacillariophyta).</title>
        <authorList>
            <person name="Roberts W.R."/>
            <person name="Downey K.M."/>
            <person name="Ruck E.C."/>
            <person name="Traller J.C."/>
            <person name="Alverson A.J."/>
        </authorList>
    </citation>
    <scope>NUCLEOTIDE SEQUENCE [LARGE SCALE GENOMIC DNA]</scope>
    <source>
        <strain evidence="2 3">CCMP332</strain>
    </source>
</reference>
<feature type="compositionally biased region" description="Polar residues" evidence="1">
    <location>
        <begin position="236"/>
        <end position="246"/>
    </location>
</feature>
<feature type="compositionally biased region" description="Basic residues" evidence="1">
    <location>
        <begin position="252"/>
        <end position="261"/>
    </location>
</feature>
<dbReference type="Proteomes" id="UP001516023">
    <property type="component" value="Unassembled WGS sequence"/>
</dbReference>
<name>A0ABD3Q790_9STRA</name>
<keyword evidence="3" id="KW-1185">Reference proteome</keyword>